<dbReference type="InterPro" id="IPR005103">
    <property type="entry name" value="AA9_LPMO"/>
</dbReference>
<evidence type="ECO:0000256" key="8">
    <source>
        <dbReference type="ARBA" id="ARBA00023008"/>
    </source>
</evidence>
<evidence type="ECO:0000256" key="7">
    <source>
        <dbReference type="ARBA" id="ARBA00023002"/>
    </source>
</evidence>
<dbReference type="GO" id="GO:0030245">
    <property type="term" value="P:cellulose catabolic process"/>
    <property type="evidence" value="ECO:0007669"/>
    <property type="project" value="UniProtKB-KW"/>
</dbReference>
<evidence type="ECO:0000256" key="2">
    <source>
        <dbReference type="ARBA" id="ARBA00004613"/>
    </source>
</evidence>
<evidence type="ECO:0000256" key="4">
    <source>
        <dbReference type="ARBA" id="ARBA00022723"/>
    </source>
</evidence>
<keyword evidence="7" id="KW-0560">Oxidoreductase</keyword>
<keyword evidence="8" id="KW-0186">Copper</keyword>
<keyword evidence="12" id="KW-0624">Polysaccharide degradation</keyword>
<keyword evidence="5" id="KW-0732">Signal</keyword>
<dbReference type="EMBL" id="JANBVN010000129">
    <property type="protein sequence ID" value="KAJ9139509.1"/>
    <property type="molecule type" value="Genomic_DNA"/>
</dbReference>
<dbReference type="EC" id="1.14.99.56" evidence="15"/>
<evidence type="ECO:0000256" key="13">
    <source>
        <dbReference type="ARBA" id="ARBA00044502"/>
    </source>
</evidence>
<proteinExistence type="inferred from homology"/>
<evidence type="ECO:0000259" key="16">
    <source>
        <dbReference type="Pfam" id="PF03443"/>
    </source>
</evidence>
<evidence type="ECO:0000256" key="3">
    <source>
        <dbReference type="ARBA" id="ARBA00022525"/>
    </source>
</evidence>
<protein>
    <recommendedName>
        <fullName evidence="15">lytic cellulose monooxygenase (C4-dehydrogenating)</fullName>
        <ecNumber evidence="15">1.14.99.56</ecNumber>
    </recommendedName>
</protein>
<comment type="similarity">
    <text evidence="13">Belongs to the polysaccharide monooxygenase AA9 family.</text>
</comment>
<evidence type="ECO:0000313" key="18">
    <source>
        <dbReference type="Proteomes" id="UP001174691"/>
    </source>
</evidence>
<keyword evidence="17" id="KW-0378">Hydrolase</keyword>
<sequence length="231" mass="24544">MKAQYSLLLVAATVQAHYRFSKLIINGEPELKEWTSIRQTKNYQDDHGVTDINSVDLRCFQMKAGSGTATIAAGGTLGFVADQGITHPGPVQFYMAKVPEGKDINTWDASGNVWFKAASIGAASTPGAKALSWPTYLKKNATFTIPKNLPSGGYLVRVESIALHQAQSPGGAQFYLACAQLTVTDGGSGSPGPYVSIPGLYKSNDAGLLFANYPVPTRYTPPGPPVWDSGS</sequence>
<keyword evidence="6" id="KW-0136">Cellulose degradation</keyword>
<evidence type="ECO:0000256" key="10">
    <source>
        <dbReference type="ARBA" id="ARBA00023157"/>
    </source>
</evidence>
<evidence type="ECO:0000256" key="5">
    <source>
        <dbReference type="ARBA" id="ARBA00022729"/>
    </source>
</evidence>
<evidence type="ECO:0000256" key="12">
    <source>
        <dbReference type="ARBA" id="ARBA00023326"/>
    </source>
</evidence>
<evidence type="ECO:0000256" key="11">
    <source>
        <dbReference type="ARBA" id="ARBA00023277"/>
    </source>
</evidence>
<organism evidence="17 18">
    <name type="scientific">Coniochaeta hoffmannii</name>
    <dbReference type="NCBI Taxonomy" id="91930"/>
    <lineage>
        <taxon>Eukaryota</taxon>
        <taxon>Fungi</taxon>
        <taxon>Dikarya</taxon>
        <taxon>Ascomycota</taxon>
        <taxon>Pezizomycotina</taxon>
        <taxon>Sordariomycetes</taxon>
        <taxon>Sordariomycetidae</taxon>
        <taxon>Coniochaetales</taxon>
        <taxon>Coniochaetaceae</taxon>
        <taxon>Coniochaeta</taxon>
    </lineage>
</organism>
<keyword evidence="11" id="KW-0119">Carbohydrate metabolism</keyword>
<evidence type="ECO:0000256" key="9">
    <source>
        <dbReference type="ARBA" id="ARBA00023033"/>
    </source>
</evidence>
<dbReference type="PANTHER" id="PTHR33353:SF10">
    <property type="entry name" value="ENDO-BETA-1,4-GLUCANASE D"/>
    <property type="match status" value="1"/>
</dbReference>
<dbReference type="Pfam" id="PF03443">
    <property type="entry name" value="AA9"/>
    <property type="match status" value="1"/>
</dbReference>
<evidence type="ECO:0000256" key="15">
    <source>
        <dbReference type="ARBA" id="ARBA00047174"/>
    </source>
</evidence>
<comment type="caution">
    <text evidence="17">The sequence shown here is derived from an EMBL/GenBank/DDBJ whole genome shotgun (WGS) entry which is preliminary data.</text>
</comment>
<evidence type="ECO:0000313" key="17">
    <source>
        <dbReference type="EMBL" id="KAJ9139509.1"/>
    </source>
</evidence>
<dbReference type="PANTHER" id="PTHR33353">
    <property type="entry name" value="PUTATIVE (AFU_ORTHOLOGUE AFUA_1G12560)-RELATED"/>
    <property type="match status" value="1"/>
</dbReference>
<evidence type="ECO:0000256" key="14">
    <source>
        <dbReference type="ARBA" id="ARBA00045077"/>
    </source>
</evidence>
<keyword evidence="9" id="KW-0503">Monooxygenase</keyword>
<dbReference type="InterPro" id="IPR049892">
    <property type="entry name" value="AA9"/>
</dbReference>
<dbReference type="GO" id="GO:0016787">
    <property type="term" value="F:hydrolase activity"/>
    <property type="evidence" value="ECO:0007669"/>
    <property type="project" value="UniProtKB-KW"/>
</dbReference>
<dbReference type="GO" id="GO:0046872">
    <property type="term" value="F:metal ion binding"/>
    <property type="evidence" value="ECO:0007669"/>
    <property type="project" value="UniProtKB-KW"/>
</dbReference>
<keyword evidence="4" id="KW-0479">Metal-binding</keyword>
<gene>
    <name evidence="17" type="ORF">NKR19_g7407</name>
</gene>
<evidence type="ECO:0000256" key="1">
    <source>
        <dbReference type="ARBA" id="ARBA00001973"/>
    </source>
</evidence>
<dbReference type="CDD" id="cd21175">
    <property type="entry name" value="LPMO_AA9"/>
    <property type="match status" value="1"/>
</dbReference>
<dbReference type="Proteomes" id="UP001174691">
    <property type="component" value="Unassembled WGS sequence"/>
</dbReference>
<keyword evidence="3" id="KW-0964">Secreted</keyword>
<comment type="subcellular location">
    <subcellularLocation>
        <location evidence="2">Secreted</location>
    </subcellularLocation>
</comment>
<dbReference type="AlphaFoldDB" id="A0AA38RM02"/>
<keyword evidence="18" id="KW-1185">Reference proteome</keyword>
<dbReference type="GO" id="GO:0004497">
    <property type="term" value="F:monooxygenase activity"/>
    <property type="evidence" value="ECO:0007669"/>
    <property type="project" value="UniProtKB-KW"/>
</dbReference>
<feature type="domain" description="Auxiliary Activity family 9 catalytic" evidence="16">
    <location>
        <begin position="17"/>
        <end position="213"/>
    </location>
</feature>
<dbReference type="GO" id="GO:0005576">
    <property type="term" value="C:extracellular region"/>
    <property type="evidence" value="ECO:0007669"/>
    <property type="project" value="UniProtKB-SubCell"/>
</dbReference>
<accession>A0AA38RM02</accession>
<name>A0AA38RM02_9PEZI</name>
<evidence type="ECO:0000256" key="6">
    <source>
        <dbReference type="ARBA" id="ARBA00023001"/>
    </source>
</evidence>
<comment type="catalytic activity">
    <reaction evidence="14">
        <text>[(1-&gt;4)-beta-D-glucosyl]n+m + reduced acceptor + O2 = 4-dehydro-beta-D-glucosyl-[(1-&gt;4)-beta-D-glucosyl]n-1 + [(1-&gt;4)-beta-D-glucosyl]m + acceptor + H2O.</text>
        <dbReference type="EC" id="1.14.99.56"/>
    </reaction>
</comment>
<comment type="cofactor">
    <cofactor evidence="1">
        <name>Cu(2+)</name>
        <dbReference type="ChEBI" id="CHEBI:29036"/>
    </cofactor>
</comment>
<keyword evidence="10" id="KW-1015">Disulfide bond</keyword>
<reference evidence="17" key="1">
    <citation type="submission" date="2022-07" db="EMBL/GenBank/DDBJ databases">
        <title>Fungi with potential for degradation of polypropylene.</title>
        <authorList>
            <person name="Gostincar C."/>
        </authorList>
    </citation>
    <scope>NUCLEOTIDE SEQUENCE</scope>
    <source>
        <strain evidence="17">EXF-13287</strain>
    </source>
</reference>
<dbReference type="Gene3D" id="2.70.50.70">
    <property type="match status" value="1"/>
</dbReference>